<evidence type="ECO:0000313" key="1">
    <source>
        <dbReference type="EMBL" id="KKS95412.1"/>
    </source>
</evidence>
<dbReference type="AlphaFoldDB" id="A0A0G1DCP6"/>
<sequence length="79" mass="9403">MALFWDYNATELRKTESGRIKILERMINYGPGKEKISLADVKKYWNKLDLYEPQKHLLELLIWKKCLSSHTTKNSFSIK</sequence>
<accession>A0A0G1DCP6</accession>
<dbReference type="EMBL" id="LCFP01000018">
    <property type="protein sequence ID" value="KKS95412.1"/>
    <property type="molecule type" value="Genomic_DNA"/>
</dbReference>
<reference evidence="1 2" key="1">
    <citation type="journal article" date="2015" name="Nature">
        <title>rRNA introns, odd ribosomes, and small enigmatic genomes across a large radiation of phyla.</title>
        <authorList>
            <person name="Brown C.T."/>
            <person name="Hug L.A."/>
            <person name="Thomas B.C."/>
            <person name="Sharon I."/>
            <person name="Castelle C.J."/>
            <person name="Singh A."/>
            <person name="Wilkins M.J."/>
            <person name="Williams K.H."/>
            <person name="Banfield J.F."/>
        </authorList>
    </citation>
    <scope>NUCLEOTIDE SEQUENCE [LARGE SCALE GENOMIC DNA]</scope>
</reference>
<name>A0A0G1DCP6_9BACT</name>
<protein>
    <submittedName>
        <fullName evidence="1">Uncharacterized protein</fullName>
    </submittedName>
</protein>
<organism evidence="1 2">
    <name type="scientific">Candidatus Gottesmanbacteria bacterium GW2011_GWA2_43_14</name>
    <dbReference type="NCBI Taxonomy" id="1618443"/>
    <lineage>
        <taxon>Bacteria</taxon>
        <taxon>Candidatus Gottesmaniibacteriota</taxon>
    </lineage>
</organism>
<comment type="caution">
    <text evidence="1">The sequence shown here is derived from an EMBL/GenBank/DDBJ whole genome shotgun (WGS) entry which is preliminary data.</text>
</comment>
<dbReference type="STRING" id="1618443.UV73_C0018G0025"/>
<gene>
    <name evidence="1" type="ORF">UV73_C0018G0025</name>
</gene>
<evidence type="ECO:0000313" key="2">
    <source>
        <dbReference type="Proteomes" id="UP000034894"/>
    </source>
</evidence>
<dbReference type="Proteomes" id="UP000034894">
    <property type="component" value="Unassembled WGS sequence"/>
</dbReference>
<proteinExistence type="predicted"/>